<feature type="compositionally biased region" description="Polar residues" evidence="1">
    <location>
        <begin position="110"/>
        <end position="120"/>
    </location>
</feature>
<proteinExistence type="predicted"/>
<dbReference type="Proteomes" id="UP000663824">
    <property type="component" value="Unassembled WGS sequence"/>
</dbReference>
<feature type="compositionally biased region" description="Polar residues" evidence="1">
    <location>
        <begin position="71"/>
        <end position="94"/>
    </location>
</feature>
<protein>
    <submittedName>
        <fullName evidence="2">Uncharacterized protein</fullName>
    </submittedName>
</protein>
<organism evidence="2 3">
    <name type="scientific">Rotaria magnacalcarata</name>
    <dbReference type="NCBI Taxonomy" id="392030"/>
    <lineage>
        <taxon>Eukaryota</taxon>
        <taxon>Metazoa</taxon>
        <taxon>Spiralia</taxon>
        <taxon>Gnathifera</taxon>
        <taxon>Rotifera</taxon>
        <taxon>Eurotatoria</taxon>
        <taxon>Bdelloidea</taxon>
        <taxon>Philodinida</taxon>
        <taxon>Philodinidae</taxon>
        <taxon>Rotaria</taxon>
    </lineage>
</organism>
<accession>A0A816L2S8</accession>
<sequence length="184" mass="20292">MTDIPFQFSIVDINPTIVKQRKGPPLSNLFVNYRGSRPMSTNGTLPIITVPSFCNFKEKFLQMATNKKSTTAFNNPVESPTAQIKPRTASTTNRPIGLTKQKSSLSSSSVPNTHSKQISDNQLSSFQSSSLLMTPRNSVVDDSTTSTILKPSYDLHLDDDMLNYCYVSGDSGVKYQGQLFHAAF</sequence>
<evidence type="ECO:0000313" key="3">
    <source>
        <dbReference type="Proteomes" id="UP000663824"/>
    </source>
</evidence>
<name>A0A816L2S8_9BILA</name>
<reference evidence="2" key="1">
    <citation type="submission" date="2021-02" db="EMBL/GenBank/DDBJ databases">
        <authorList>
            <person name="Nowell W R."/>
        </authorList>
    </citation>
    <scope>NUCLEOTIDE SEQUENCE</scope>
</reference>
<dbReference type="AlphaFoldDB" id="A0A816L2S8"/>
<evidence type="ECO:0000313" key="2">
    <source>
        <dbReference type="EMBL" id="CAF1935256.1"/>
    </source>
</evidence>
<evidence type="ECO:0000256" key="1">
    <source>
        <dbReference type="SAM" id="MobiDB-lite"/>
    </source>
</evidence>
<dbReference type="EMBL" id="CAJNRE010001101">
    <property type="protein sequence ID" value="CAF1935256.1"/>
    <property type="molecule type" value="Genomic_DNA"/>
</dbReference>
<feature type="region of interest" description="Disordered" evidence="1">
    <location>
        <begin position="71"/>
        <end position="120"/>
    </location>
</feature>
<gene>
    <name evidence="2" type="ORF">MBJ925_LOCUS4923</name>
</gene>
<comment type="caution">
    <text evidence="2">The sequence shown here is derived from an EMBL/GenBank/DDBJ whole genome shotgun (WGS) entry which is preliminary data.</text>
</comment>